<evidence type="ECO:0000313" key="3">
    <source>
        <dbReference type="EMBL" id="MYM41692.1"/>
    </source>
</evidence>
<comment type="caution">
    <text evidence="3">The sequence shown here is derived from an EMBL/GenBank/DDBJ whole genome shotgun (WGS) entry which is preliminary data.</text>
</comment>
<gene>
    <name evidence="3" type="ORF">GTP27_20500</name>
</gene>
<evidence type="ECO:0000256" key="1">
    <source>
        <dbReference type="SAM" id="SignalP"/>
    </source>
</evidence>
<reference evidence="3 4" key="1">
    <citation type="submission" date="2019-12" db="EMBL/GenBank/DDBJ databases">
        <title>Novel species isolated from a subtropical stream in China.</title>
        <authorList>
            <person name="Lu H."/>
        </authorList>
    </citation>
    <scope>NUCLEOTIDE SEQUENCE [LARGE SCALE GENOMIC DNA]</scope>
    <source>
        <strain evidence="3 4">CY13W</strain>
    </source>
</reference>
<accession>A0ABW9VRZ6</accession>
<dbReference type="NCBIfam" id="NF038126">
    <property type="entry name" value="PEP_CTERM_FxDxF"/>
    <property type="match status" value="1"/>
</dbReference>
<dbReference type="Pfam" id="PF07589">
    <property type="entry name" value="PEP-CTERM"/>
    <property type="match status" value="1"/>
</dbReference>
<protein>
    <submittedName>
        <fullName evidence="3">PEP-CTERM sorting domain-containing protein</fullName>
    </submittedName>
</protein>
<keyword evidence="4" id="KW-1185">Reference proteome</keyword>
<feature type="domain" description="Ice-binding protein C-terminal" evidence="2">
    <location>
        <begin position="153"/>
        <end position="177"/>
    </location>
</feature>
<name>A0ABW9VRZ6_9BURK</name>
<feature type="signal peptide" evidence="1">
    <location>
        <begin position="1"/>
        <end position="21"/>
    </location>
</feature>
<keyword evidence="1" id="KW-0732">Signal</keyword>
<evidence type="ECO:0000259" key="2">
    <source>
        <dbReference type="Pfam" id="PF07589"/>
    </source>
</evidence>
<dbReference type="InterPro" id="IPR013424">
    <property type="entry name" value="Ice-binding_C"/>
</dbReference>
<dbReference type="Proteomes" id="UP000478090">
    <property type="component" value="Unassembled WGS sequence"/>
</dbReference>
<feature type="chain" id="PRO_5045499743" evidence="1">
    <location>
        <begin position="22"/>
        <end position="182"/>
    </location>
</feature>
<proteinExistence type="predicted"/>
<dbReference type="EMBL" id="WWCM01000020">
    <property type="protein sequence ID" value="MYM41692.1"/>
    <property type="molecule type" value="Genomic_DNA"/>
</dbReference>
<organism evidence="3 4">
    <name type="scientific">Duganella qianjiadongensis</name>
    <dbReference type="NCBI Taxonomy" id="2692176"/>
    <lineage>
        <taxon>Bacteria</taxon>
        <taxon>Pseudomonadati</taxon>
        <taxon>Pseudomonadota</taxon>
        <taxon>Betaproteobacteria</taxon>
        <taxon>Burkholderiales</taxon>
        <taxon>Oxalobacteraceae</taxon>
        <taxon>Telluria group</taxon>
        <taxon>Duganella</taxon>
    </lineage>
</organism>
<dbReference type="NCBIfam" id="TIGR02595">
    <property type="entry name" value="PEP_CTERM"/>
    <property type="match status" value="1"/>
</dbReference>
<evidence type="ECO:0000313" key="4">
    <source>
        <dbReference type="Proteomes" id="UP000478090"/>
    </source>
</evidence>
<sequence>MKLKTLAAGALLAAASFAASAATFNLSIDPASGNAYFGNNTTALGSFSDDFLFSVNPSTVADPAVFGLASGKVQVKIGKVTTFVDNMAFTAPVEFFQVVNGAHVAISTENVGGTSYLLNSLTAGNYGFTIKGQTLLQNTVGSYSGTFNLAVTAVPEPETYGMLLGGLALLGVVARRKAKKAA</sequence>